<dbReference type="InterPro" id="IPR019787">
    <property type="entry name" value="Znf_PHD-finger"/>
</dbReference>
<evidence type="ECO:0000256" key="4">
    <source>
        <dbReference type="PROSITE-ProRule" id="PRU00146"/>
    </source>
</evidence>
<evidence type="ECO:0000256" key="2">
    <source>
        <dbReference type="ARBA" id="ARBA00022771"/>
    </source>
</evidence>
<keyword evidence="8" id="KW-1185">Reference proteome</keyword>
<organism evidence="7 8">
    <name type="scientific">Balaenoptera physalus</name>
    <name type="common">Fin whale</name>
    <name type="synonym">Balaena physalus</name>
    <dbReference type="NCBI Taxonomy" id="9770"/>
    <lineage>
        <taxon>Eukaryota</taxon>
        <taxon>Metazoa</taxon>
        <taxon>Chordata</taxon>
        <taxon>Craniata</taxon>
        <taxon>Vertebrata</taxon>
        <taxon>Euteleostomi</taxon>
        <taxon>Mammalia</taxon>
        <taxon>Eutheria</taxon>
        <taxon>Laurasiatheria</taxon>
        <taxon>Artiodactyla</taxon>
        <taxon>Whippomorpha</taxon>
        <taxon>Cetacea</taxon>
        <taxon>Mysticeti</taxon>
        <taxon>Balaenopteridae</taxon>
        <taxon>Balaenoptera</taxon>
    </lineage>
</organism>
<proteinExistence type="predicted"/>
<dbReference type="OrthoDB" id="336088at2759"/>
<evidence type="ECO:0000313" key="8">
    <source>
        <dbReference type="Proteomes" id="UP000437017"/>
    </source>
</evidence>
<gene>
    <name evidence="7" type="ORF">E2I00_015036</name>
</gene>
<keyword evidence="1" id="KW-0479">Metal-binding</keyword>
<dbReference type="AlphaFoldDB" id="A0A643C4S1"/>
<evidence type="ECO:0000256" key="5">
    <source>
        <dbReference type="SAM" id="MobiDB-lite"/>
    </source>
</evidence>
<dbReference type="CDD" id="cd15563">
    <property type="entry name" value="PHD3_PHF14"/>
    <property type="match status" value="1"/>
</dbReference>
<dbReference type="Pfam" id="PF00628">
    <property type="entry name" value="PHD"/>
    <property type="match status" value="1"/>
</dbReference>
<dbReference type="InterPro" id="IPR001965">
    <property type="entry name" value="Znf_PHD"/>
</dbReference>
<protein>
    <recommendedName>
        <fullName evidence="6">PHD-type domain-containing protein</fullName>
    </recommendedName>
</protein>
<accession>A0A643C4S1</accession>
<reference evidence="7 8" key="1">
    <citation type="journal article" date="2019" name="PLoS ONE">
        <title>Genomic analyses reveal an absence of contemporary introgressive admixture between fin whales and blue whales, despite known hybrids.</title>
        <authorList>
            <person name="Westbury M.V."/>
            <person name="Petersen B."/>
            <person name="Lorenzen E.D."/>
        </authorList>
    </citation>
    <scope>NUCLEOTIDE SEQUENCE [LARGE SCALE GENOMIC DNA]</scope>
    <source>
        <strain evidence="7">FinWhale-01</strain>
    </source>
</reference>
<dbReference type="SMART" id="SM00249">
    <property type="entry name" value="PHD"/>
    <property type="match status" value="1"/>
</dbReference>
<dbReference type="SUPFAM" id="SSF57903">
    <property type="entry name" value="FYVE/PHD zinc finger"/>
    <property type="match status" value="1"/>
</dbReference>
<evidence type="ECO:0000256" key="1">
    <source>
        <dbReference type="ARBA" id="ARBA00022723"/>
    </source>
</evidence>
<sequence length="228" mass="26304">MMIIILILYLLPLFKVVEFVRRTMISIFFYCVIPVNSITILDVWTLLLQGCQERPKTVIGKQCSECDQAGSSDMEADMAMETLPDGTKRSRRQIKEPVKFVPQDMPPEPKKIPIRNTRTRGRKRSFIPEEEKHEERVPRERRQRQSVLQKKPKAEDLRTECATCKGTGDNENLVRCDECRLCYHFGCLDPPLKKSPKQTGYGWICQECDSSSSKVFASIGSQEENIDR</sequence>
<dbReference type="EMBL" id="SGJD01002544">
    <property type="protein sequence ID" value="KAB0395249.1"/>
    <property type="molecule type" value="Genomic_DNA"/>
</dbReference>
<dbReference type="InterPro" id="IPR019786">
    <property type="entry name" value="Zinc_finger_PHD-type_CS"/>
</dbReference>
<dbReference type="Gene3D" id="2.30.30.1150">
    <property type="match status" value="1"/>
</dbReference>
<comment type="caution">
    <text evidence="7">The sequence shown here is derived from an EMBL/GenBank/DDBJ whole genome shotgun (WGS) entry which is preliminary data.</text>
</comment>
<evidence type="ECO:0000259" key="6">
    <source>
        <dbReference type="PROSITE" id="PS50016"/>
    </source>
</evidence>
<dbReference type="InterPro" id="IPR011011">
    <property type="entry name" value="Znf_FYVE_PHD"/>
</dbReference>
<evidence type="ECO:0000256" key="3">
    <source>
        <dbReference type="ARBA" id="ARBA00022833"/>
    </source>
</evidence>
<keyword evidence="3" id="KW-0862">Zinc</keyword>
<dbReference type="PROSITE" id="PS01359">
    <property type="entry name" value="ZF_PHD_1"/>
    <property type="match status" value="1"/>
</dbReference>
<evidence type="ECO:0000313" key="7">
    <source>
        <dbReference type="EMBL" id="KAB0395249.1"/>
    </source>
</evidence>
<dbReference type="GO" id="GO:0008270">
    <property type="term" value="F:zinc ion binding"/>
    <property type="evidence" value="ECO:0007669"/>
    <property type="project" value="UniProtKB-KW"/>
</dbReference>
<feature type="region of interest" description="Disordered" evidence="5">
    <location>
        <begin position="120"/>
        <end position="152"/>
    </location>
</feature>
<name>A0A643C4S1_BALPH</name>
<feature type="compositionally biased region" description="Basic and acidic residues" evidence="5">
    <location>
        <begin position="126"/>
        <end position="140"/>
    </location>
</feature>
<dbReference type="Proteomes" id="UP000437017">
    <property type="component" value="Unassembled WGS sequence"/>
</dbReference>
<feature type="domain" description="PHD-type" evidence="6">
    <location>
        <begin position="158"/>
        <end position="211"/>
    </location>
</feature>
<dbReference type="PROSITE" id="PS50016">
    <property type="entry name" value="ZF_PHD_2"/>
    <property type="match status" value="1"/>
</dbReference>
<keyword evidence="2 4" id="KW-0863">Zinc-finger</keyword>